<comment type="caution">
    <text evidence="1">The sequence shown here is derived from an EMBL/GenBank/DDBJ whole genome shotgun (WGS) entry which is preliminary data.</text>
</comment>
<evidence type="ECO:0008006" key="2">
    <source>
        <dbReference type="Google" id="ProtNLM"/>
    </source>
</evidence>
<accession>A0A3L0VYQ9</accession>
<sequence length="457" mass="50802">MNVKLRRKNVKKNHFNVITVNGQDFVSGLEWVSLTSPIHFMAEARKLGKEKGMSIVAIRDGRTIETLLKDGTRHRAPIQAGYVPRTNDAAQRGMFSLSLAIAGALPEDTRNNFLGAFKIEDGSDRYAIAGVNRGEVVAMADVIESSAENTISLLQKTINLYDNSFSAIYCPPELEFAAKGSFLLSDLLIQGKISEDARLKKLFFGLSNKELAYGGIIALAVAAGAAKFYSDYRFNQEVEAERERAAAERAAALEAESKEAVNVDVLKKPWVERPSFGLELSRCAEIIYRAPLNLAGWSWSSASCNSVSAEWIYNRNPGATVKQLHEESGRKLEMYPAIQIPGDQATYGFELGKLKPEGDDVDFRVDEKLNEFISYFQLLQAEVTLKEVKPDQQLDEMGNPLPGPNWIHYSFELKTQYEPTFIMADLDFSGVRFGGLSVSLQGDNLEWIINGDVYANR</sequence>
<gene>
    <name evidence="1" type="ORF">D9F05_09340</name>
</gene>
<dbReference type="AlphaFoldDB" id="A0A3L0VYQ9"/>
<dbReference type="InterPro" id="IPR009663">
    <property type="entry name" value="PAP_PilO"/>
</dbReference>
<dbReference type="EMBL" id="RNRV01000013">
    <property type="protein sequence ID" value="MHO04574.1"/>
    <property type="molecule type" value="Genomic_DNA"/>
</dbReference>
<protein>
    <recommendedName>
        <fullName evidence="2">Pilin accessory protein (PilO)</fullName>
    </recommendedName>
</protein>
<name>A0A3L0VYQ9_ECOLX</name>
<proteinExistence type="predicted"/>
<dbReference type="Pfam" id="PF06864">
    <property type="entry name" value="PAP_PilO"/>
    <property type="match status" value="1"/>
</dbReference>
<organism evidence="1">
    <name type="scientific">Escherichia coli</name>
    <dbReference type="NCBI Taxonomy" id="562"/>
    <lineage>
        <taxon>Bacteria</taxon>
        <taxon>Pseudomonadati</taxon>
        <taxon>Pseudomonadota</taxon>
        <taxon>Gammaproteobacteria</taxon>
        <taxon>Enterobacterales</taxon>
        <taxon>Enterobacteriaceae</taxon>
        <taxon>Escherichia</taxon>
    </lineage>
</organism>
<evidence type="ECO:0000313" key="1">
    <source>
        <dbReference type="EMBL" id="MHO04574.1"/>
    </source>
</evidence>
<reference evidence="1" key="1">
    <citation type="submission" date="2018-10" db="EMBL/GenBank/DDBJ databases">
        <authorList>
            <consortium name="NARMS: The National Antimicrobial Resistance Monitoring System"/>
        </authorList>
    </citation>
    <scope>NUCLEOTIDE SEQUENCE [LARGE SCALE GENOMIC DNA]</scope>
    <source>
        <strain evidence="1">CVM N17EC0388</strain>
    </source>
</reference>